<dbReference type="InterPro" id="IPR051156">
    <property type="entry name" value="Mito/Outer_Membr_Metalloprot"/>
</dbReference>
<dbReference type="Proteomes" id="UP000009047">
    <property type="component" value="Chromosome"/>
</dbReference>
<dbReference type="PANTHER" id="PTHR22726">
    <property type="entry name" value="METALLOENDOPEPTIDASE OMA1"/>
    <property type="match status" value="1"/>
</dbReference>
<dbReference type="HOGENOM" id="CLU_029002_5_2_7"/>
<keyword evidence="1 6" id="KW-0645">Protease</keyword>
<dbReference type="GO" id="GO:0046872">
    <property type="term" value="F:metal ion binding"/>
    <property type="evidence" value="ECO:0007669"/>
    <property type="project" value="UniProtKB-KW"/>
</dbReference>
<evidence type="ECO:0000313" key="9">
    <source>
        <dbReference type="EMBL" id="ADK86652.1"/>
    </source>
</evidence>
<organism evidence="9 10">
    <name type="scientific">Desulfarculus baarsii (strain ATCC 33931 / DSM 2075 / LMG 7858 / VKM B-1802 / 2st14)</name>
    <dbReference type="NCBI Taxonomy" id="644282"/>
    <lineage>
        <taxon>Bacteria</taxon>
        <taxon>Pseudomonadati</taxon>
        <taxon>Thermodesulfobacteriota</taxon>
        <taxon>Desulfarculia</taxon>
        <taxon>Desulfarculales</taxon>
        <taxon>Desulfarculaceae</taxon>
        <taxon>Desulfarculus</taxon>
    </lineage>
</organism>
<feature type="signal peptide" evidence="7">
    <location>
        <begin position="1"/>
        <end position="23"/>
    </location>
</feature>
<dbReference type="CDD" id="cd07324">
    <property type="entry name" value="M48C_Oma1-like"/>
    <property type="match status" value="1"/>
</dbReference>
<evidence type="ECO:0000256" key="4">
    <source>
        <dbReference type="ARBA" id="ARBA00022833"/>
    </source>
</evidence>
<name>E1QM67_DESB2</name>
<dbReference type="EMBL" id="CP002085">
    <property type="protein sequence ID" value="ADK86652.1"/>
    <property type="molecule type" value="Genomic_DNA"/>
</dbReference>
<dbReference type="RefSeq" id="WP_013260088.1">
    <property type="nucleotide sequence ID" value="NC_014365.1"/>
</dbReference>
<keyword evidence="7" id="KW-0732">Signal</keyword>
<dbReference type="Pfam" id="PF01435">
    <property type="entry name" value="Peptidase_M48"/>
    <property type="match status" value="1"/>
</dbReference>
<feature type="chain" id="PRO_5003150451" evidence="7">
    <location>
        <begin position="24"/>
        <end position="302"/>
    </location>
</feature>
<gene>
    <name evidence="9" type="ordered locus">Deba_3299</name>
</gene>
<dbReference type="GO" id="GO:0004222">
    <property type="term" value="F:metalloendopeptidase activity"/>
    <property type="evidence" value="ECO:0007669"/>
    <property type="project" value="InterPro"/>
</dbReference>
<feature type="domain" description="Peptidase M48" evidence="8">
    <location>
        <begin position="89"/>
        <end position="276"/>
    </location>
</feature>
<dbReference type="InterPro" id="IPR001915">
    <property type="entry name" value="Peptidase_M48"/>
</dbReference>
<evidence type="ECO:0000256" key="7">
    <source>
        <dbReference type="SAM" id="SignalP"/>
    </source>
</evidence>
<keyword evidence="10" id="KW-1185">Reference proteome</keyword>
<evidence type="ECO:0000256" key="5">
    <source>
        <dbReference type="ARBA" id="ARBA00023049"/>
    </source>
</evidence>
<sequence>MKKRVLLNLALALSLVVAASAQAGFMDSLSDAVSVAEKAVSITDSAVKVGTAAQKASQDITPEQEYYIGRAVGATILGKYRPVNDKRLNTYVNYVGLAVAGASDRPDTFGGYHFLVFDSPEINAFACPGGLILVSRGLVGLCQNEDDLAAVLAHEVGHVQYQHGLGAIGQSRIIDLLRVTGAEGFKQFGSGQVAQMETIFAGSIGDVVETMAETGYSKGQEKEADLAAVAILGRVGYDPQGLARVLQAMKNARGAGEEGFFKTHPDPDERLESIAEALAQAPPVSVPPARVQRFQTVTAAIR</sequence>
<evidence type="ECO:0000256" key="6">
    <source>
        <dbReference type="RuleBase" id="RU003983"/>
    </source>
</evidence>
<dbReference type="KEGG" id="dbr:Deba_3299"/>
<evidence type="ECO:0000256" key="2">
    <source>
        <dbReference type="ARBA" id="ARBA00022723"/>
    </source>
</evidence>
<keyword evidence="4 6" id="KW-0862">Zinc</keyword>
<comment type="cofactor">
    <cofactor evidence="6">
        <name>Zn(2+)</name>
        <dbReference type="ChEBI" id="CHEBI:29105"/>
    </cofactor>
    <text evidence="6">Binds 1 zinc ion per subunit.</text>
</comment>
<proteinExistence type="inferred from homology"/>
<accession>E1QM67</accession>
<keyword evidence="5 6" id="KW-0482">Metalloprotease</keyword>
<dbReference type="AlphaFoldDB" id="E1QM67"/>
<evidence type="ECO:0000256" key="3">
    <source>
        <dbReference type="ARBA" id="ARBA00022801"/>
    </source>
</evidence>
<keyword evidence="2" id="KW-0479">Metal-binding</keyword>
<dbReference type="GO" id="GO:0051603">
    <property type="term" value="P:proteolysis involved in protein catabolic process"/>
    <property type="evidence" value="ECO:0007669"/>
    <property type="project" value="TreeGrafter"/>
</dbReference>
<keyword evidence="3 6" id="KW-0378">Hydrolase</keyword>
<evidence type="ECO:0000313" key="10">
    <source>
        <dbReference type="Proteomes" id="UP000009047"/>
    </source>
</evidence>
<dbReference type="eggNOG" id="COG4783">
    <property type="taxonomic scope" value="Bacteria"/>
</dbReference>
<dbReference type="GO" id="GO:0016020">
    <property type="term" value="C:membrane"/>
    <property type="evidence" value="ECO:0007669"/>
    <property type="project" value="TreeGrafter"/>
</dbReference>
<dbReference type="OrthoDB" id="9810445at2"/>
<reference evidence="9 10" key="1">
    <citation type="journal article" date="2010" name="Stand. Genomic Sci.">
        <title>Complete genome sequence of Desulfarculus baarsii type strain (2st14).</title>
        <authorList>
            <person name="Sun H."/>
            <person name="Spring S."/>
            <person name="Lapidus A."/>
            <person name="Davenport K."/>
            <person name="Del Rio T.G."/>
            <person name="Tice H."/>
            <person name="Nolan M."/>
            <person name="Copeland A."/>
            <person name="Cheng J.F."/>
            <person name="Lucas S."/>
            <person name="Tapia R."/>
            <person name="Goodwin L."/>
            <person name="Pitluck S."/>
            <person name="Ivanova N."/>
            <person name="Pagani I."/>
            <person name="Mavromatis K."/>
            <person name="Ovchinnikova G."/>
            <person name="Pati A."/>
            <person name="Chen A."/>
            <person name="Palaniappan K."/>
            <person name="Hauser L."/>
            <person name="Chang Y.J."/>
            <person name="Jeffries C.D."/>
            <person name="Detter J.C."/>
            <person name="Han C."/>
            <person name="Rohde M."/>
            <person name="Brambilla E."/>
            <person name="Goker M."/>
            <person name="Woyke T."/>
            <person name="Bristow J."/>
            <person name="Eisen J.A."/>
            <person name="Markowitz V."/>
            <person name="Hugenholtz P."/>
            <person name="Kyrpides N.C."/>
            <person name="Klenk H.P."/>
            <person name="Land M."/>
        </authorList>
    </citation>
    <scope>NUCLEOTIDE SEQUENCE [LARGE SCALE GENOMIC DNA]</scope>
    <source>
        <strain evidence="10">ATCC 33931 / DSM 2075 / LMG 7858 / VKM B-1802 / 2st14</strain>
    </source>
</reference>
<dbReference type="PANTHER" id="PTHR22726:SF1">
    <property type="entry name" value="METALLOENDOPEPTIDASE OMA1, MITOCHONDRIAL"/>
    <property type="match status" value="1"/>
</dbReference>
<dbReference type="STRING" id="644282.Deba_3299"/>
<evidence type="ECO:0000259" key="8">
    <source>
        <dbReference type="Pfam" id="PF01435"/>
    </source>
</evidence>
<comment type="similarity">
    <text evidence="6">Belongs to the peptidase M48 family.</text>
</comment>
<dbReference type="Gene3D" id="3.30.2010.10">
    <property type="entry name" value="Metalloproteases ('zincins'), catalytic domain"/>
    <property type="match status" value="1"/>
</dbReference>
<evidence type="ECO:0000256" key="1">
    <source>
        <dbReference type="ARBA" id="ARBA00022670"/>
    </source>
</evidence>
<protein>
    <submittedName>
        <fullName evidence="9">Peptidase M48 Ste24p</fullName>
    </submittedName>
</protein>